<proteinExistence type="predicted"/>
<organism evidence="1 2">
    <name type="scientific">Camellia sinensis</name>
    <name type="common">Tea plant</name>
    <name type="synonym">Thea sinensis</name>
    <dbReference type="NCBI Taxonomy" id="4442"/>
    <lineage>
        <taxon>Eukaryota</taxon>
        <taxon>Viridiplantae</taxon>
        <taxon>Streptophyta</taxon>
        <taxon>Embryophyta</taxon>
        <taxon>Tracheophyta</taxon>
        <taxon>Spermatophyta</taxon>
        <taxon>Magnoliopsida</taxon>
        <taxon>eudicotyledons</taxon>
        <taxon>Gunneridae</taxon>
        <taxon>Pentapetalae</taxon>
        <taxon>asterids</taxon>
        <taxon>Ericales</taxon>
        <taxon>Theaceae</taxon>
        <taxon>Camellia</taxon>
    </lineage>
</organism>
<sequence>MQDKGAQFAIYTSILQVLQANPQNRVEITPILSLSHSSRLCLSKMAEEDVLVKCI</sequence>
<reference evidence="2" key="1">
    <citation type="journal article" date="2020" name="Nat. Commun.">
        <title>Genome assembly of wild tea tree DASZ reveals pedigree and selection history of tea varieties.</title>
        <authorList>
            <person name="Zhang W."/>
            <person name="Zhang Y."/>
            <person name="Qiu H."/>
            <person name="Guo Y."/>
            <person name="Wan H."/>
            <person name="Zhang X."/>
            <person name="Scossa F."/>
            <person name="Alseekh S."/>
            <person name="Zhang Q."/>
            <person name="Wang P."/>
            <person name="Xu L."/>
            <person name="Schmidt M.H."/>
            <person name="Jia X."/>
            <person name="Li D."/>
            <person name="Zhu A."/>
            <person name="Guo F."/>
            <person name="Chen W."/>
            <person name="Ni D."/>
            <person name="Usadel B."/>
            <person name="Fernie A.R."/>
            <person name="Wen W."/>
        </authorList>
    </citation>
    <scope>NUCLEOTIDE SEQUENCE [LARGE SCALE GENOMIC DNA]</scope>
    <source>
        <strain evidence="2">cv. G240</strain>
    </source>
</reference>
<protein>
    <submittedName>
        <fullName evidence="1">Uncharacterized protein</fullName>
    </submittedName>
</protein>
<reference evidence="1 2" key="2">
    <citation type="submission" date="2020-07" db="EMBL/GenBank/DDBJ databases">
        <title>Genome assembly of wild tea tree DASZ reveals pedigree and selection history of tea varieties.</title>
        <authorList>
            <person name="Zhang W."/>
        </authorList>
    </citation>
    <scope>NUCLEOTIDE SEQUENCE [LARGE SCALE GENOMIC DNA]</scope>
    <source>
        <strain evidence="2">cv. G240</strain>
        <tissue evidence="1">Leaf</tissue>
    </source>
</reference>
<dbReference type="Proteomes" id="UP000593564">
    <property type="component" value="Unassembled WGS sequence"/>
</dbReference>
<evidence type="ECO:0000313" key="1">
    <source>
        <dbReference type="EMBL" id="KAF5933742.1"/>
    </source>
</evidence>
<accession>A0A7J7FZA3</accession>
<dbReference type="AlphaFoldDB" id="A0A7J7FZA3"/>
<gene>
    <name evidence="1" type="ORF">HYC85_029913</name>
</gene>
<keyword evidence="2" id="KW-1185">Reference proteome</keyword>
<comment type="caution">
    <text evidence="1">The sequence shown here is derived from an EMBL/GenBank/DDBJ whole genome shotgun (WGS) entry which is preliminary data.</text>
</comment>
<evidence type="ECO:0000313" key="2">
    <source>
        <dbReference type="Proteomes" id="UP000593564"/>
    </source>
</evidence>
<name>A0A7J7FZA3_CAMSI</name>
<dbReference type="EMBL" id="JACBKZ010000014">
    <property type="protein sequence ID" value="KAF5933742.1"/>
    <property type="molecule type" value="Genomic_DNA"/>
</dbReference>